<dbReference type="PROSITE" id="PS50005">
    <property type="entry name" value="TPR"/>
    <property type="match status" value="3"/>
</dbReference>
<keyword evidence="1" id="KW-0677">Repeat</keyword>
<organism evidence="4">
    <name type="scientific">Symploca sp. SIO1C4</name>
    <dbReference type="NCBI Taxonomy" id="2607765"/>
    <lineage>
        <taxon>Bacteria</taxon>
        <taxon>Bacillati</taxon>
        <taxon>Cyanobacteriota</taxon>
        <taxon>Cyanophyceae</taxon>
        <taxon>Coleofasciculales</taxon>
        <taxon>Coleofasciculaceae</taxon>
        <taxon>Symploca</taxon>
    </lineage>
</organism>
<evidence type="ECO:0000256" key="2">
    <source>
        <dbReference type="ARBA" id="ARBA00022803"/>
    </source>
</evidence>
<dbReference type="GO" id="GO:0009279">
    <property type="term" value="C:cell outer membrane"/>
    <property type="evidence" value="ECO:0007669"/>
    <property type="project" value="TreeGrafter"/>
</dbReference>
<accession>A0A6B3N915</accession>
<dbReference type="GO" id="GO:0046813">
    <property type="term" value="P:receptor-mediated virion attachment to host cell"/>
    <property type="evidence" value="ECO:0007669"/>
    <property type="project" value="TreeGrafter"/>
</dbReference>
<gene>
    <name evidence="4" type="ORF">F6J89_00015</name>
</gene>
<proteinExistence type="predicted"/>
<reference evidence="4" key="1">
    <citation type="submission" date="2019-11" db="EMBL/GenBank/DDBJ databases">
        <title>Genomic insights into an expanded diversity of filamentous marine cyanobacteria reveals the extraordinary biosynthetic potential of Moorea and Okeania.</title>
        <authorList>
            <person name="Ferreira Leao T."/>
            <person name="Wang M."/>
            <person name="Moss N."/>
            <person name="Da Silva R."/>
            <person name="Sanders J."/>
            <person name="Nurk S."/>
            <person name="Gurevich A."/>
            <person name="Humphrey G."/>
            <person name="Reher R."/>
            <person name="Zhu Q."/>
            <person name="Belda-Ferre P."/>
            <person name="Glukhov E."/>
            <person name="Rex R."/>
            <person name="Dorrestein P.C."/>
            <person name="Knight R."/>
            <person name="Pevzner P."/>
            <person name="Gerwick W.H."/>
            <person name="Gerwick L."/>
        </authorList>
    </citation>
    <scope>NUCLEOTIDE SEQUENCE</scope>
    <source>
        <strain evidence="4">SIO1C4</strain>
    </source>
</reference>
<dbReference type="Gene3D" id="1.25.40.10">
    <property type="entry name" value="Tetratricopeptide repeat domain"/>
    <property type="match status" value="3"/>
</dbReference>
<dbReference type="Pfam" id="PF13414">
    <property type="entry name" value="TPR_11"/>
    <property type="match status" value="2"/>
</dbReference>
<dbReference type="EMBL" id="JAAHFQ010000001">
    <property type="protein sequence ID" value="NER26091.1"/>
    <property type="molecule type" value="Genomic_DNA"/>
</dbReference>
<evidence type="ECO:0000256" key="3">
    <source>
        <dbReference type="PROSITE-ProRule" id="PRU00339"/>
    </source>
</evidence>
<feature type="repeat" description="TPR" evidence="3">
    <location>
        <begin position="107"/>
        <end position="140"/>
    </location>
</feature>
<dbReference type="Pfam" id="PF14559">
    <property type="entry name" value="TPR_19"/>
    <property type="match status" value="1"/>
</dbReference>
<feature type="repeat" description="TPR" evidence="3">
    <location>
        <begin position="141"/>
        <end position="174"/>
    </location>
</feature>
<dbReference type="InterPro" id="IPR050498">
    <property type="entry name" value="Ycf3"/>
</dbReference>
<dbReference type="PANTHER" id="PTHR44858">
    <property type="entry name" value="TETRATRICOPEPTIDE REPEAT PROTEIN 6"/>
    <property type="match status" value="1"/>
</dbReference>
<dbReference type="PANTHER" id="PTHR44858:SF1">
    <property type="entry name" value="UDP-N-ACETYLGLUCOSAMINE--PEPTIDE N-ACETYLGLUCOSAMINYLTRANSFERASE SPINDLY-RELATED"/>
    <property type="match status" value="1"/>
</dbReference>
<keyword evidence="2 3" id="KW-0802">TPR repeat</keyword>
<protein>
    <submittedName>
        <fullName evidence="4">Tetratricopeptide repeat protein</fullName>
    </submittedName>
</protein>
<feature type="repeat" description="TPR" evidence="3">
    <location>
        <begin position="73"/>
        <end position="106"/>
    </location>
</feature>
<dbReference type="AlphaFoldDB" id="A0A6B3N915"/>
<dbReference type="InterPro" id="IPR019734">
    <property type="entry name" value="TPR_rpt"/>
</dbReference>
<name>A0A6B3N915_9CYAN</name>
<sequence length="269" mass="30613">MIIRSILIVFFALLVFCSTEPVWAQVKMPELTKVQIEKVNQLRQKAFTATEMGDFPAAEGYWTQLIELLPNNPVGWGNRGNVRVSQNKLEAAIIDYNKSIELAPEAIDPYINRGVAYEGLQRWQEAIADYQRVLELEPNEAIAYNNLGNAQAGLGLWQEAIANYQKAAELEPNFAFARANYALALYQVGQKSEAIRTLRNLIRKYPQFPDVRAAITAVLWAEGKKGEAESNWVAAVGLDRRYEDLEWLQNIRRWPPLMVKALENFLTLQ</sequence>
<dbReference type="PROSITE" id="PS50293">
    <property type="entry name" value="TPR_REGION"/>
    <property type="match status" value="2"/>
</dbReference>
<dbReference type="SUPFAM" id="SSF48452">
    <property type="entry name" value="TPR-like"/>
    <property type="match status" value="1"/>
</dbReference>
<evidence type="ECO:0000313" key="4">
    <source>
        <dbReference type="EMBL" id="NER26091.1"/>
    </source>
</evidence>
<dbReference type="SMART" id="SM00028">
    <property type="entry name" value="TPR"/>
    <property type="match status" value="5"/>
</dbReference>
<comment type="caution">
    <text evidence="4">The sequence shown here is derived from an EMBL/GenBank/DDBJ whole genome shotgun (WGS) entry which is preliminary data.</text>
</comment>
<dbReference type="InterPro" id="IPR011990">
    <property type="entry name" value="TPR-like_helical_dom_sf"/>
</dbReference>
<evidence type="ECO:0000256" key="1">
    <source>
        <dbReference type="ARBA" id="ARBA00022737"/>
    </source>
</evidence>